<dbReference type="AlphaFoldDB" id="A0A0G4E5Z3"/>
<keyword evidence="2" id="KW-0255">Endonuclease</keyword>
<sequence length="216" mass="24285">MCSWAKSELSIEVGTHRVPAVNGDQPSAVTRWFFKHLPQIWSRYWSARLMASGAYVVPLKRSLTILLLSTFLGIPLIGWAGENFRALTVAVLDGDTVEVLTEQHKKIRIRLAGIDAPEKNQAYGQRSKQNLASMVAGKSVDIIDHGSDQYGRTVGSLSVDGMDVNAEQVKAGYAWVYTRYNRDSMLPTLEENARRDQLGLWRDPNPTAPWEFRHSR</sequence>
<geneLocation type="plasmid" evidence="5">
    <name>pQBR55</name>
</geneLocation>
<evidence type="ECO:0000256" key="3">
    <source>
        <dbReference type="ARBA" id="ARBA00022801"/>
    </source>
</evidence>
<dbReference type="GO" id="GO:0016787">
    <property type="term" value="F:hydrolase activity"/>
    <property type="evidence" value="ECO:0007669"/>
    <property type="project" value="UniProtKB-KW"/>
</dbReference>
<evidence type="ECO:0000313" key="5">
    <source>
        <dbReference type="EMBL" id="CEK42418.1"/>
    </source>
</evidence>
<keyword evidence="1" id="KW-0540">Nuclease</keyword>
<evidence type="ECO:0000256" key="1">
    <source>
        <dbReference type="ARBA" id="ARBA00022722"/>
    </source>
</evidence>
<evidence type="ECO:0000259" key="4">
    <source>
        <dbReference type="PROSITE" id="PS50830"/>
    </source>
</evidence>
<proteinExistence type="predicted"/>
<dbReference type="PANTHER" id="PTHR12302:SF3">
    <property type="entry name" value="SERINE_THREONINE-PROTEIN KINASE 31"/>
    <property type="match status" value="1"/>
</dbReference>
<evidence type="ECO:0000256" key="2">
    <source>
        <dbReference type="ARBA" id="ARBA00022759"/>
    </source>
</evidence>
<dbReference type="SUPFAM" id="SSF50199">
    <property type="entry name" value="Staphylococcal nuclease"/>
    <property type="match status" value="1"/>
</dbReference>
<gene>
    <name evidence="5" type="ORF">PQBR55_0039</name>
</gene>
<keyword evidence="3" id="KW-0378">Hydrolase</keyword>
<dbReference type="Gene3D" id="2.40.50.90">
    <property type="match status" value="1"/>
</dbReference>
<dbReference type="PROSITE" id="PS01123">
    <property type="entry name" value="TNASE_1"/>
    <property type="match status" value="1"/>
</dbReference>
<accession>A0A0G4E5Z3</accession>
<feature type="domain" description="TNase-like" evidence="4">
    <location>
        <begin position="82"/>
        <end position="203"/>
    </location>
</feature>
<name>A0A0G4E5Z3_PSEFS</name>
<dbReference type="InterPro" id="IPR016071">
    <property type="entry name" value="Staphylococal_nuclease_OB-fold"/>
</dbReference>
<dbReference type="Pfam" id="PF00565">
    <property type="entry name" value="SNase"/>
    <property type="match status" value="1"/>
</dbReference>
<reference evidence="5" key="1">
    <citation type="submission" date="2014-12" db="EMBL/GenBank/DDBJ databases">
        <authorList>
            <person name="Hall J."/>
        </authorList>
    </citation>
    <scope>NUCLEOTIDE SEQUENCE [LARGE SCALE GENOMIC DNA]</scope>
    <source>
        <strain evidence="5">SBW25</strain>
        <plasmid evidence="5">pQBR55</plasmid>
    </source>
</reference>
<dbReference type="GO" id="GO:0003676">
    <property type="term" value="F:nucleic acid binding"/>
    <property type="evidence" value="ECO:0007669"/>
    <property type="project" value="InterPro"/>
</dbReference>
<keyword evidence="5" id="KW-0614">Plasmid</keyword>
<dbReference type="InterPro" id="IPR035437">
    <property type="entry name" value="SNase_OB-fold_sf"/>
</dbReference>
<dbReference type="PANTHER" id="PTHR12302">
    <property type="entry name" value="EBNA2 BINDING PROTEIN P100"/>
    <property type="match status" value="1"/>
</dbReference>
<protein>
    <submittedName>
        <fullName evidence="5">Micrococcal nuclease (Thermonuclease) homologs</fullName>
    </submittedName>
</protein>
<dbReference type="GO" id="GO:0004519">
    <property type="term" value="F:endonuclease activity"/>
    <property type="evidence" value="ECO:0007669"/>
    <property type="project" value="UniProtKB-KW"/>
</dbReference>
<organism evidence="5">
    <name type="scientific">Pseudomonas fluorescens (strain SBW25)</name>
    <dbReference type="NCBI Taxonomy" id="216595"/>
    <lineage>
        <taxon>Bacteria</taxon>
        <taxon>Pseudomonadati</taxon>
        <taxon>Pseudomonadota</taxon>
        <taxon>Gammaproteobacteria</taxon>
        <taxon>Pseudomonadales</taxon>
        <taxon>Pseudomonadaceae</taxon>
        <taxon>Pseudomonas</taxon>
    </lineage>
</organism>
<reference evidence="5" key="2">
    <citation type="submission" date="2015-06" db="EMBL/GenBank/DDBJ databases">
        <title>Environmentally co-occuring mercury resistance plasmids are genetically and phenotypically diverse and confer variable context-dependent fitness effects.</title>
        <authorList>
            <person name="Hall J.P.J."/>
            <person name="Harrison E."/>
            <person name="Lilley A.K."/>
            <person name="Paterson S."/>
            <person name="Spiers A.J."/>
            <person name="Brockhurst M.A."/>
        </authorList>
    </citation>
    <scope>NUCLEOTIDE SEQUENCE [LARGE SCALE GENOMIC DNA]</scope>
    <source>
        <strain evidence="5">SBW25</strain>
        <plasmid evidence="5">pQBR55</plasmid>
    </source>
</reference>
<dbReference type="SMART" id="SM00318">
    <property type="entry name" value="SNc"/>
    <property type="match status" value="1"/>
</dbReference>
<dbReference type="EMBL" id="LN713927">
    <property type="protein sequence ID" value="CEK42418.1"/>
    <property type="molecule type" value="Genomic_DNA"/>
</dbReference>
<dbReference type="RefSeq" id="WP_255255892.1">
    <property type="nucleotide sequence ID" value="NZ_LN713927.1"/>
</dbReference>
<dbReference type="PROSITE" id="PS50830">
    <property type="entry name" value="TNASE_3"/>
    <property type="match status" value="1"/>
</dbReference>
<dbReference type="InterPro" id="IPR002071">
    <property type="entry name" value="Thermonucl_AS"/>
</dbReference>